<reference evidence="1 2" key="1">
    <citation type="submission" date="2020-08" db="EMBL/GenBank/DDBJ databases">
        <title>Genome public.</title>
        <authorList>
            <person name="Liu C."/>
            <person name="Sun Q."/>
        </authorList>
    </citation>
    <scope>NUCLEOTIDE SEQUENCE [LARGE SCALE GENOMIC DNA]</scope>
    <source>
        <strain evidence="1 2">NSJ-37</strain>
    </source>
</reference>
<proteinExistence type="predicted"/>
<dbReference type="RefSeq" id="WP_249297289.1">
    <property type="nucleotide sequence ID" value="NZ_JACRSX010000002.1"/>
</dbReference>
<accession>A0ABR7MZ09</accession>
<organism evidence="1 2">
    <name type="scientific">Jutongia huaianensis</name>
    <dbReference type="NCBI Taxonomy" id="2763668"/>
    <lineage>
        <taxon>Bacteria</taxon>
        <taxon>Bacillati</taxon>
        <taxon>Bacillota</taxon>
        <taxon>Clostridia</taxon>
        <taxon>Lachnospirales</taxon>
        <taxon>Lachnospiraceae</taxon>
        <taxon>Jutongia</taxon>
    </lineage>
</organism>
<comment type="caution">
    <text evidence="1">The sequence shown here is derived from an EMBL/GenBank/DDBJ whole genome shotgun (WGS) entry which is preliminary data.</text>
</comment>
<protein>
    <submittedName>
        <fullName evidence="1">Uncharacterized protein</fullName>
    </submittedName>
</protein>
<dbReference type="EMBL" id="JACRSX010000002">
    <property type="protein sequence ID" value="MBC8561618.1"/>
    <property type="molecule type" value="Genomic_DNA"/>
</dbReference>
<dbReference type="Proteomes" id="UP000606193">
    <property type="component" value="Unassembled WGS sequence"/>
</dbReference>
<gene>
    <name evidence="1" type="ORF">H8704_03070</name>
</gene>
<sequence length="469" mass="55239">MGTHRKTFTMALLNIKREKQFQDFTDFIMEKLNIAGDGEITDDMRKSAYRAFRTRTGKEDFATLPTIRKWFGIGGTAVPDREQVYQICMAMGLSMEDCQEYLVYGIHEPAFQVNDYREVILVYGLENKKNYQECQEMIRDFEERLSHVMTFEQTCGTQTLMGEFQGRKNLPWEEFREWMMENAASFKGYSKTTLDYFRKYKKLILQYAKKDAQEELERLLSETDYAVWCQRRLLNPQHYQKNVRKYVNAQSKGKKRNLSDGLKASITELCSLAYTEKESNARLLSEVFQTEGEGAEEAPEFQSVNSMTEKHLSDLLNVPLHKERFFRTRQAELTLSNLADEDKCPEWIIQLQREYGRRPQELRTAGEAKRWLTQYRRENKRRCLQIQREDILPLIMYVAQHRYLDMIGQDMSAYKQKDALEMFKVLADSTLAACNMGRLNQNYELDAVLCACYQQEEMFGYAELLELSN</sequence>
<evidence type="ECO:0000313" key="1">
    <source>
        <dbReference type="EMBL" id="MBC8561618.1"/>
    </source>
</evidence>
<evidence type="ECO:0000313" key="2">
    <source>
        <dbReference type="Proteomes" id="UP000606193"/>
    </source>
</evidence>
<keyword evidence="2" id="KW-1185">Reference proteome</keyword>
<name>A0ABR7MZ09_9FIRM</name>